<dbReference type="EMBL" id="LN890655">
    <property type="protein sequence ID" value="CUS02707.2"/>
    <property type="molecule type" value="Genomic_DNA"/>
</dbReference>
<dbReference type="Pfam" id="PF01476">
    <property type="entry name" value="LysM"/>
    <property type="match status" value="1"/>
</dbReference>
<dbReference type="AlphaFoldDB" id="A0A170PEP3"/>
<dbReference type="PROSITE" id="PS51257">
    <property type="entry name" value="PROKAR_LIPOPROTEIN"/>
    <property type="match status" value="1"/>
</dbReference>
<dbReference type="Gene3D" id="3.10.350.10">
    <property type="entry name" value="LysM domain"/>
    <property type="match status" value="1"/>
</dbReference>
<dbReference type="InterPro" id="IPR018392">
    <property type="entry name" value="LysM"/>
</dbReference>
<accession>A0A170PEP3</accession>
<organism evidence="3 4">
    <name type="scientific">Candidatus Promineifilum breve</name>
    <dbReference type="NCBI Taxonomy" id="1806508"/>
    <lineage>
        <taxon>Bacteria</taxon>
        <taxon>Bacillati</taxon>
        <taxon>Chloroflexota</taxon>
        <taxon>Ardenticatenia</taxon>
        <taxon>Candidatus Promineifilales</taxon>
        <taxon>Candidatus Promineifilaceae</taxon>
        <taxon>Candidatus Promineifilum</taxon>
    </lineage>
</organism>
<dbReference type="PANTHER" id="PTHR33734:SF22">
    <property type="entry name" value="MEMBRANE-BOUND LYTIC MUREIN TRANSGLYCOSYLASE D"/>
    <property type="match status" value="1"/>
</dbReference>
<dbReference type="RefSeq" id="WP_095042287.1">
    <property type="nucleotide sequence ID" value="NZ_LN890655.1"/>
</dbReference>
<dbReference type="Proteomes" id="UP000215027">
    <property type="component" value="Chromosome I"/>
</dbReference>
<feature type="domain" description="LysM" evidence="2">
    <location>
        <begin position="97"/>
        <end position="141"/>
    </location>
</feature>
<evidence type="ECO:0000313" key="4">
    <source>
        <dbReference type="Proteomes" id="UP000215027"/>
    </source>
</evidence>
<proteinExistence type="predicted"/>
<evidence type="ECO:0000256" key="1">
    <source>
        <dbReference type="SAM" id="MobiDB-lite"/>
    </source>
</evidence>
<evidence type="ECO:0000259" key="2">
    <source>
        <dbReference type="PROSITE" id="PS51782"/>
    </source>
</evidence>
<dbReference type="KEGG" id="pbf:CFX0092_A0829"/>
<dbReference type="GO" id="GO:0008932">
    <property type="term" value="F:lytic endotransglycosylase activity"/>
    <property type="evidence" value="ECO:0007669"/>
    <property type="project" value="TreeGrafter"/>
</dbReference>
<dbReference type="SUPFAM" id="SSF54106">
    <property type="entry name" value="LysM domain"/>
    <property type="match status" value="1"/>
</dbReference>
<dbReference type="CDD" id="cd00118">
    <property type="entry name" value="LysM"/>
    <property type="match status" value="1"/>
</dbReference>
<dbReference type="Gene3D" id="2.70.70.10">
    <property type="entry name" value="Glucose Permease (Domain IIA)"/>
    <property type="match status" value="1"/>
</dbReference>
<sequence length="524" mass="54601">MSRAWRSSLHLRFGPALALVLWLAGCVRPGPNPPTFTTPNAATPGVVTDGGATSQPAADPSLPLQTQLGTPAPAYNGQPTPDPAHYETGAGGAATLGSHTVAVGETLGILAQRYGTTVEELMRLNGLTNPDLVQLGQALQVPGGEIQQVVSPDFKIIPDSELVYGPAARDFEARSFVSGLNGYLLRVSEEVEGQALDGPAILQLVADRHSVNPRLLLAVVEHRTGWVTQATPAATTADLGAGAIVTPGLYGQLSFAANLLNLGFYGRAEGGLRGFNLGDDTQVLFSAVINDGTAGVQRYLGAISGTTRDAWLEATGATGLYATYQRLFGNPFGYAVEPLLPAGVAAPPLVLPWAAGETWYFTGGPHGAWNTGSAWGALDFVPPGDQVGCIPSDAWVTAMTGGVISRSGHGAVVVDLDGDGYAGTGWAILYMHLETRDRATAGTQVQSGGRLGHPSCEGGFSNGTHLHIARSYNGRWISADGELPFVMSDWVSSGAGAEYDGYLTRGDQTREACVCREPINALTP</sequence>
<evidence type="ECO:0000313" key="3">
    <source>
        <dbReference type="EMBL" id="CUS02707.2"/>
    </source>
</evidence>
<protein>
    <recommendedName>
        <fullName evidence="2">LysM domain-containing protein</fullName>
    </recommendedName>
</protein>
<dbReference type="InterPro" id="IPR011055">
    <property type="entry name" value="Dup_hybrid_motif"/>
</dbReference>
<feature type="region of interest" description="Disordered" evidence="1">
    <location>
        <begin position="34"/>
        <end position="92"/>
    </location>
</feature>
<name>A0A170PEP3_9CHLR</name>
<dbReference type="InterPro" id="IPR036779">
    <property type="entry name" value="LysM_dom_sf"/>
</dbReference>
<dbReference type="PANTHER" id="PTHR33734">
    <property type="entry name" value="LYSM DOMAIN-CONTAINING GPI-ANCHORED PROTEIN 2"/>
    <property type="match status" value="1"/>
</dbReference>
<dbReference type="SMART" id="SM00257">
    <property type="entry name" value="LysM"/>
    <property type="match status" value="1"/>
</dbReference>
<dbReference type="PROSITE" id="PS51782">
    <property type="entry name" value="LYSM"/>
    <property type="match status" value="1"/>
</dbReference>
<gene>
    <name evidence="3" type="ORF">CFX0092_A0829</name>
</gene>
<keyword evidence="4" id="KW-1185">Reference proteome</keyword>
<reference evidence="3" key="1">
    <citation type="submission" date="2016-01" db="EMBL/GenBank/DDBJ databases">
        <authorList>
            <person name="Mcilroy J.S."/>
            <person name="Karst M S."/>
            <person name="Albertsen M."/>
        </authorList>
    </citation>
    <scope>NUCLEOTIDE SEQUENCE</scope>
    <source>
        <strain evidence="3">Cfx-K</strain>
    </source>
</reference>